<reference evidence="2 3" key="1">
    <citation type="journal article" date="2020" name="BMC Genomics">
        <title>Intraspecific diversification of the crop wild relative Brassica cretica Lam. using demographic model selection.</title>
        <authorList>
            <person name="Kioukis A."/>
            <person name="Michalopoulou V.A."/>
            <person name="Briers L."/>
            <person name="Pirintsos S."/>
            <person name="Studholme D.J."/>
            <person name="Pavlidis P."/>
            <person name="Sarris P.F."/>
        </authorList>
    </citation>
    <scope>NUCLEOTIDE SEQUENCE [LARGE SCALE GENOMIC DNA]</scope>
    <source>
        <strain evidence="3">cv. PFS-1207/04</strain>
    </source>
</reference>
<proteinExistence type="predicted"/>
<dbReference type="EMBL" id="QGKV02000649">
    <property type="protein sequence ID" value="KAF3580437.1"/>
    <property type="molecule type" value="Genomic_DNA"/>
</dbReference>
<evidence type="ECO:0000313" key="3">
    <source>
        <dbReference type="Proteomes" id="UP000266723"/>
    </source>
</evidence>
<gene>
    <name evidence="2" type="ORF">DY000_02031083</name>
</gene>
<feature type="region of interest" description="Disordered" evidence="1">
    <location>
        <begin position="1"/>
        <end position="49"/>
    </location>
</feature>
<dbReference type="Proteomes" id="UP000266723">
    <property type="component" value="Unassembled WGS sequence"/>
</dbReference>
<evidence type="ECO:0000313" key="2">
    <source>
        <dbReference type="EMBL" id="KAF3580437.1"/>
    </source>
</evidence>
<feature type="compositionally biased region" description="Polar residues" evidence="1">
    <location>
        <begin position="1"/>
        <end position="21"/>
    </location>
</feature>
<protein>
    <submittedName>
        <fullName evidence="2">Uncharacterized protein</fullName>
    </submittedName>
</protein>
<name>A0ABQ7DSD5_BRACR</name>
<accession>A0ABQ7DSD5</accession>
<feature type="compositionally biased region" description="Polar residues" evidence="1">
    <location>
        <begin position="33"/>
        <end position="49"/>
    </location>
</feature>
<comment type="caution">
    <text evidence="2">The sequence shown here is derived from an EMBL/GenBank/DDBJ whole genome shotgun (WGS) entry which is preliminary data.</text>
</comment>
<organism evidence="2 3">
    <name type="scientific">Brassica cretica</name>
    <name type="common">Mustard</name>
    <dbReference type="NCBI Taxonomy" id="69181"/>
    <lineage>
        <taxon>Eukaryota</taxon>
        <taxon>Viridiplantae</taxon>
        <taxon>Streptophyta</taxon>
        <taxon>Embryophyta</taxon>
        <taxon>Tracheophyta</taxon>
        <taxon>Spermatophyta</taxon>
        <taxon>Magnoliopsida</taxon>
        <taxon>eudicotyledons</taxon>
        <taxon>Gunneridae</taxon>
        <taxon>Pentapetalae</taxon>
        <taxon>rosids</taxon>
        <taxon>malvids</taxon>
        <taxon>Brassicales</taxon>
        <taxon>Brassicaceae</taxon>
        <taxon>Brassiceae</taxon>
        <taxon>Brassica</taxon>
    </lineage>
</organism>
<sequence length="89" mass="10121">MNAPTNQSEGTSRRSIQSKKPNSTDKRLPSIDTPVSTSMDSHSKPTVSLFTKKNMIETVIPSSNEDPTEEYDEDYWKERAIEIAMQDDR</sequence>
<keyword evidence="3" id="KW-1185">Reference proteome</keyword>
<evidence type="ECO:0000256" key="1">
    <source>
        <dbReference type="SAM" id="MobiDB-lite"/>
    </source>
</evidence>